<dbReference type="SUPFAM" id="SSF56112">
    <property type="entry name" value="Protein kinase-like (PK-like)"/>
    <property type="match status" value="1"/>
</dbReference>
<dbReference type="PANTHER" id="PTHR47984">
    <property type="entry name" value="OS01G0323000 PROTEIN"/>
    <property type="match status" value="1"/>
</dbReference>
<keyword evidence="11" id="KW-0067">ATP-binding</keyword>
<feature type="region of interest" description="Disordered" evidence="17">
    <location>
        <begin position="395"/>
        <end position="438"/>
    </location>
</feature>
<keyword evidence="9" id="KW-0418">Kinase</keyword>
<dbReference type="PROSITE" id="PS00108">
    <property type="entry name" value="PROTEIN_KINASE_ST"/>
    <property type="match status" value="1"/>
</dbReference>
<proteinExistence type="inferred from homology"/>
<keyword evidence="8" id="KW-0547">Nucleotide-binding</keyword>
<evidence type="ECO:0000256" key="10">
    <source>
        <dbReference type="ARBA" id="ARBA00022801"/>
    </source>
</evidence>
<dbReference type="PROSITE" id="PS50011">
    <property type="entry name" value="PROTEIN_KINASE_DOM"/>
    <property type="match status" value="1"/>
</dbReference>
<dbReference type="Pfam" id="PF05633">
    <property type="entry name" value="ROH1-like"/>
    <property type="match status" value="1"/>
</dbReference>
<dbReference type="AlphaFoldDB" id="A0AAD1ZA48"/>
<evidence type="ECO:0000256" key="6">
    <source>
        <dbReference type="ARBA" id="ARBA00022679"/>
    </source>
</evidence>
<dbReference type="InterPro" id="IPR008271">
    <property type="entry name" value="Ser/Thr_kinase_AS"/>
</dbReference>
<evidence type="ECO:0000256" key="1">
    <source>
        <dbReference type="ARBA" id="ARBA00004167"/>
    </source>
</evidence>
<evidence type="ECO:0000256" key="16">
    <source>
        <dbReference type="ARBA" id="ARBA00048679"/>
    </source>
</evidence>
<sequence>MPVFDAAFVNSELSKKTSIFGLHLWAVIGIVVGVVIVLILFLFSLCITASRRRSSKHKLHRPAKLFGACEHTPVVSKEIQEIVHDVAPDHRPIVPQAVPEIQIDMGKMEHRVVFSDRGASSGESRATSGADTGSFGGSGALPEVSHLGWGRGQAEKEFKVEVEAIGRVRHKNLVRLLGYCVEGAYRMLVYEYVDNGNLDQWLHGDVGKVSPLTWEIRVNIILGTAKGLAYLHEGLEPKVVHRDIKASNILLDRQWNAKLSDFGLAKLLNSESSYVTTRVMGTFGYVAPEYACTGMLNEKSDIYSFGIFIMEIITGRSPVDNSRPQGEVNLVDWLKMMVGNRKSEEVVDPKLPERPASKALKRVILVALRCVDPDAQKRPKMGHIIHMLEAEDLTSRDERRVGRESSSSHQEDKQAGPKLVDKPSGDGTSDASEGDAYGGKSQYVKWGKAAGLNLTSDDDFFSYPTLQSYYKANVKVLNRVNTFTNITYKDVPTIFAWELMNEPQCGSDPSGKSQFYTRLRVPFQLLHSMSRPQDPHRPFLPFGNPFRMLVPKGSYLCPKLLALLNTFEETLAERLKKLKPRDREDVLSLSWMRFAIESLCGIHTDIKMLITALELPVCDWDDKWTDVYFDNSVKLLDICNAFTSEISRLNQGHLFLQCALHNLSGDSKKFVRALSSLDGWRNHISLKNPRLEKCFSIIDGLAKTLDLPKIKNSAKGKVLMRAMYGVKVVTVFVCSIFAAAFSGSAKKLIDLQVPDTCFWAEGFTGLQTFVNTEIRSIYSSGRVTVLKELEAVDASVKKLYPIVQNEVDPMEAEMLQNQRSVLGKSEEKLSQGLDLLSKDVDIFFKIVLTGRDALLGNLRIGGNASESVKTDKVEGQAVK</sequence>
<evidence type="ECO:0000256" key="12">
    <source>
        <dbReference type="ARBA" id="ARBA00022989"/>
    </source>
</evidence>
<reference evidence="20" key="1">
    <citation type="submission" date="2023-05" db="EMBL/GenBank/DDBJ databases">
        <authorList>
            <person name="Huff M."/>
        </authorList>
    </citation>
    <scope>NUCLEOTIDE SEQUENCE</scope>
</reference>
<dbReference type="InterPro" id="IPR000719">
    <property type="entry name" value="Prot_kinase_dom"/>
</dbReference>
<evidence type="ECO:0000256" key="8">
    <source>
        <dbReference type="ARBA" id="ARBA00022741"/>
    </source>
</evidence>
<evidence type="ECO:0000256" key="4">
    <source>
        <dbReference type="ARBA" id="ARBA00022527"/>
    </source>
</evidence>
<dbReference type="InterPro" id="IPR008511">
    <property type="entry name" value="ROH1-like"/>
</dbReference>
<evidence type="ECO:0000256" key="9">
    <source>
        <dbReference type="ARBA" id="ARBA00022777"/>
    </source>
</evidence>
<comment type="catalytic activity">
    <reaction evidence="16">
        <text>L-seryl-[protein] + ATP = O-phospho-L-seryl-[protein] + ADP + H(+)</text>
        <dbReference type="Rhea" id="RHEA:17989"/>
        <dbReference type="Rhea" id="RHEA-COMP:9863"/>
        <dbReference type="Rhea" id="RHEA-COMP:11604"/>
        <dbReference type="ChEBI" id="CHEBI:15378"/>
        <dbReference type="ChEBI" id="CHEBI:29999"/>
        <dbReference type="ChEBI" id="CHEBI:30616"/>
        <dbReference type="ChEBI" id="CHEBI:83421"/>
        <dbReference type="ChEBI" id="CHEBI:456216"/>
        <dbReference type="EC" id="2.7.11.1"/>
    </reaction>
</comment>
<dbReference type="InterPro" id="IPR017853">
    <property type="entry name" value="GH"/>
</dbReference>
<keyword evidence="13 18" id="KW-0472">Membrane</keyword>
<keyword evidence="21" id="KW-1185">Reference proteome</keyword>
<dbReference type="GO" id="GO:0004674">
    <property type="term" value="F:protein serine/threonine kinase activity"/>
    <property type="evidence" value="ECO:0007669"/>
    <property type="project" value="UniProtKB-KW"/>
</dbReference>
<feature type="transmembrane region" description="Helical" evidence="18">
    <location>
        <begin position="20"/>
        <end position="48"/>
    </location>
</feature>
<dbReference type="Gene3D" id="1.10.510.10">
    <property type="entry name" value="Transferase(Phosphotransferase) domain 1"/>
    <property type="match status" value="1"/>
</dbReference>
<evidence type="ECO:0000256" key="11">
    <source>
        <dbReference type="ARBA" id="ARBA00022840"/>
    </source>
</evidence>
<keyword evidence="10" id="KW-0378">Hydrolase</keyword>
<evidence type="ECO:0000256" key="2">
    <source>
        <dbReference type="ARBA" id="ARBA00005641"/>
    </source>
</evidence>
<comment type="catalytic activity">
    <reaction evidence="15">
        <text>L-threonyl-[protein] + ATP = O-phospho-L-threonyl-[protein] + ADP + H(+)</text>
        <dbReference type="Rhea" id="RHEA:46608"/>
        <dbReference type="Rhea" id="RHEA-COMP:11060"/>
        <dbReference type="Rhea" id="RHEA-COMP:11605"/>
        <dbReference type="ChEBI" id="CHEBI:15378"/>
        <dbReference type="ChEBI" id="CHEBI:30013"/>
        <dbReference type="ChEBI" id="CHEBI:30616"/>
        <dbReference type="ChEBI" id="CHEBI:61977"/>
        <dbReference type="ChEBI" id="CHEBI:456216"/>
        <dbReference type="EC" id="2.7.11.1"/>
    </reaction>
</comment>
<evidence type="ECO:0000256" key="3">
    <source>
        <dbReference type="ARBA" id="ARBA00012513"/>
    </source>
</evidence>
<dbReference type="CDD" id="cd14066">
    <property type="entry name" value="STKc_IRAK"/>
    <property type="match status" value="1"/>
</dbReference>
<dbReference type="FunFam" id="1.10.510.10:FF:000035">
    <property type="entry name" value="Putative receptor-like serine/threonine-protein kinase"/>
    <property type="match status" value="1"/>
</dbReference>
<keyword evidence="6" id="KW-0808">Transferase</keyword>
<protein>
    <recommendedName>
        <fullName evidence="3">non-specific serine/threonine protein kinase</fullName>
        <ecNumber evidence="3">2.7.11.1</ecNumber>
    </recommendedName>
</protein>
<dbReference type="GO" id="GO:0016020">
    <property type="term" value="C:membrane"/>
    <property type="evidence" value="ECO:0007669"/>
    <property type="project" value="UniProtKB-SubCell"/>
</dbReference>
<dbReference type="Gene3D" id="3.30.200.20">
    <property type="entry name" value="Phosphorylase Kinase, domain 1"/>
    <property type="match status" value="1"/>
</dbReference>
<evidence type="ECO:0000256" key="5">
    <source>
        <dbReference type="ARBA" id="ARBA00022553"/>
    </source>
</evidence>
<comment type="subcellular location">
    <subcellularLocation>
        <location evidence="1">Membrane</location>
        <topology evidence="1">Single-pass membrane protein</topology>
    </subcellularLocation>
</comment>
<comment type="similarity">
    <text evidence="2">Belongs to the glycosyl hydrolase 5 (cellulase A) family.</text>
</comment>
<evidence type="ECO:0000313" key="20">
    <source>
        <dbReference type="EMBL" id="CAI9764196.1"/>
    </source>
</evidence>
<organism evidence="20 21">
    <name type="scientific">Fraxinus pennsylvanica</name>
    <dbReference type="NCBI Taxonomy" id="56036"/>
    <lineage>
        <taxon>Eukaryota</taxon>
        <taxon>Viridiplantae</taxon>
        <taxon>Streptophyta</taxon>
        <taxon>Embryophyta</taxon>
        <taxon>Tracheophyta</taxon>
        <taxon>Spermatophyta</taxon>
        <taxon>Magnoliopsida</taxon>
        <taxon>eudicotyledons</taxon>
        <taxon>Gunneridae</taxon>
        <taxon>Pentapetalae</taxon>
        <taxon>asterids</taxon>
        <taxon>lamiids</taxon>
        <taxon>Lamiales</taxon>
        <taxon>Oleaceae</taxon>
        <taxon>Oleeae</taxon>
        <taxon>Fraxinus</taxon>
    </lineage>
</organism>
<keyword evidence="7 18" id="KW-0812">Transmembrane</keyword>
<name>A0AAD1ZA48_9LAMI</name>
<evidence type="ECO:0000256" key="17">
    <source>
        <dbReference type="SAM" id="MobiDB-lite"/>
    </source>
</evidence>
<dbReference type="SMART" id="SM00220">
    <property type="entry name" value="S_TKc"/>
    <property type="match status" value="1"/>
</dbReference>
<dbReference type="InterPro" id="IPR052232">
    <property type="entry name" value="RLK_Ser/Thr-Kinase"/>
</dbReference>
<dbReference type="Proteomes" id="UP000834106">
    <property type="component" value="Chromosome 7"/>
</dbReference>
<feature type="domain" description="Protein kinase" evidence="19">
    <location>
        <begin position="99"/>
        <end position="389"/>
    </location>
</feature>
<accession>A0AAD1ZA48</accession>
<dbReference type="InterPro" id="IPR001547">
    <property type="entry name" value="Glyco_hydro_5"/>
</dbReference>
<feature type="compositionally biased region" description="Basic and acidic residues" evidence="17">
    <location>
        <begin position="409"/>
        <end position="424"/>
    </location>
</feature>
<dbReference type="InterPro" id="IPR011009">
    <property type="entry name" value="Kinase-like_dom_sf"/>
</dbReference>
<evidence type="ECO:0000256" key="15">
    <source>
        <dbReference type="ARBA" id="ARBA00047899"/>
    </source>
</evidence>
<evidence type="ECO:0000256" key="13">
    <source>
        <dbReference type="ARBA" id="ARBA00023136"/>
    </source>
</evidence>
<dbReference type="EMBL" id="OU503042">
    <property type="protein sequence ID" value="CAI9764196.1"/>
    <property type="molecule type" value="Genomic_DNA"/>
</dbReference>
<evidence type="ECO:0000259" key="19">
    <source>
        <dbReference type="PROSITE" id="PS50011"/>
    </source>
</evidence>
<evidence type="ECO:0000256" key="18">
    <source>
        <dbReference type="SAM" id="Phobius"/>
    </source>
</evidence>
<dbReference type="EC" id="2.7.11.1" evidence="3"/>
<feature type="compositionally biased region" description="Polar residues" evidence="17">
    <location>
        <begin position="121"/>
        <end position="131"/>
    </location>
</feature>
<keyword evidence="5" id="KW-0597">Phosphoprotein</keyword>
<feature type="region of interest" description="Disordered" evidence="17">
    <location>
        <begin position="118"/>
        <end position="138"/>
    </location>
</feature>
<dbReference type="InterPro" id="IPR001245">
    <property type="entry name" value="Ser-Thr/Tyr_kinase_cat_dom"/>
</dbReference>
<keyword evidence="12 18" id="KW-1133">Transmembrane helix</keyword>
<keyword evidence="14" id="KW-0326">Glycosidase</keyword>
<dbReference type="SUPFAM" id="SSF51445">
    <property type="entry name" value="(Trans)glycosidases"/>
    <property type="match status" value="1"/>
</dbReference>
<evidence type="ECO:0000313" key="21">
    <source>
        <dbReference type="Proteomes" id="UP000834106"/>
    </source>
</evidence>
<dbReference type="GO" id="GO:0005524">
    <property type="term" value="F:ATP binding"/>
    <property type="evidence" value="ECO:0007669"/>
    <property type="project" value="UniProtKB-KW"/>
</dbReference>
<evidence type="ECO:0000256" key="14">
    <source>
        <dbReference type="ARBA" id="ARBA00023295"/>
    </source>
</evidence>
<gene>
    <name evidence="20" type="ORF">FPE_LOCUS11626</name>
</gene>
<dbReference type="PANTHER" id="PTHR47984:SF22">
    <property type="entry name" value="OS03G0125600 PROTEIN"/>
    <property type="match status" value="1"/>
</dbReference>
<evidence type="ECO:0000256" key="7">
    <source>
        <dbReference type="ARBA" id="ARBA00022692"/>
    </source>
</evidence>
<dbReference type="Pfam" id="PF07714">
    <property type="entry name" value="PK_Tyr_Ser-Thr"/>
    <property type="match status" value="1"/>
</dbReference>
<dbReference type="Pfam" id="PF26410">
    <property type="entry name" value="GH5_mannosidase"/>
    <property type="match status" value="1"/>
</dbReference>
<keyword evidence="4" id="KW-0723">Serine/threonine-protein kinase</keyword>
<dbReference type="Gene3D" id="3.20.20.80">
    <property type="entry name" value="Glycosidases"/>
    <property type="match status" value="1"/>
</dbReference>